<dbReference type="EMBL" id="JBBWWR010000018">
    <property type="protein sequence ID" value="KAK8943708.1"/>
    <property type="molecule type" value="Genomic_DNA"/>
</dbReference>
<sequence>MTDDEERDNLFYHGLRENLRQQLIALKNVGFSELVEATRTLESAMERTQRRKLIQGLFNWEYKVVIKVNLTLMIITHYSTLNNVACDGVISFYT</sequence>
<accession>A0ABR2LKX2</accession>
<name>A0ABR2LKX2_9ASPA</name>
<keyword evidence="2" id="KW-1185">Reference proteome</keyword>
<organism evidence="1 2">
    <name type="scientific">Platanthera guangdongensis</name>
    <dbReference type="NCBI Taxonomy" id="2320717"/>
    <lineage>
        <taxon>Eukaryota</taxon>
        <taxon>Viridiplantae</taxon>
        <taxon>Streptophyta</taxon>
        <taxon>Embryophyta</taxon>
        <taxon>Tracheophyta</taxon>
        <taxon>Spermatophyta</taxon>
        <taxon>Magnoliopsida</taxon>
        <taxon>Liliopsida</taxon>
        <taxon>Asparagales</taxon>
        <taxon>Orchidaceae</taxon>
        <taxon>Orchidoideae</taxon>
        <taxon>Orchideae</taxon>
        <taxon>Orchidinae</taxon>
        <taxon>Platanthera</taxon>
    </lineage>
</organism>
<dbReference type="Proteomes" id="UP001412067">
    <property type="component" value="Unassembled WGS sequence"/>
</dbReference>
<proteinExistence type="predicted"/>
<reference evidence="1 2" key="1">
    <citation type="journal article" date="2022" name="Nat. Plants">
        <title>Genomes of leafy and leafless Platanthera orchids illuminate the evolution of mycoheterotrophy.</title>
        <authorList>
            <person name="Li M.H."/>
            <person name="Liu K.W."/>
            <person name="Li Z."/>
            <person name="Lu H.C."/>
            <person name="Ye Q.L."/>
            <person name="Zhang D."/>
            <person name="Wang J.Y."/>
            <person name="Li Y.F."/>
            <person name="Zhong Z.M."/>
            <person name="Liu X."/>
            <person name="Yu X."/>
            <person name="Liu D.K."/>
            <person name="Tu X.D."/>
            <person name="Liu B."/>
            <person name="Hao Y."/>
            <person name="Liao X.Y."/>
            <person name="Jiang Y.T."/>
            <person name="Sun W.H."/>
            <person name="Chen J."/>
            <person name="Chen Y.Q."/>
            <person name="Ai Y."/>
            <person name="Zhai J.W."/>
            <person name="Wu S.S."/>
            <person name="Zhou Z."/>
            <person name="Hsiao Y.Y."/>
            <person name="Wu W.L."/>
            <person name="Chen Y.Y."/>
            <person name="Lin Y.F."/>
            <person name="Hsu J.L."/>
            <person name="Li C.Y."/>
            <person name="Wang Z.W."/>
            <person name="Zhao X."/>
            <person name="Zhong W.Y."/>
            <person name="Ma X.K."/>
            <person name="Ma L."/>
            <person name="Huang J."/>
            <person name="Chen G.Z."/>
            <person name="Huang M.Z."/>
            <person name="Huang L."/>
            <person name="Peng D.H."/>
            <person name="Luo Y.B."/>
            <person name="Zou S.Q."/>
            <person name="Chen S.P."/>
            <person name="Lan S."/>
            <person name="Tsai W.C."/>
            <person name="Van de Peer Y."/>
            <person name="Liu Z.J."/>
        </authorList>
    </citation>
    <scope>NUCLEOTIDE SEQUENCE [LARGE SCALE GENOMIC DNA]</scope>
    <source>
        <strain evidence="1">Lor288</strain>
    </source>
</reference>
<evidence type="ECO:0000313" key="2">
    <source>
        <dbReference type="Proteomes" id="UP001412067"/>
    </source>
</evidence>
<comment type="caution">
    <text evidence="1">The sequence shown here is derived from an EMBL/GenBank/DDBJ whole genome shotgun (WGS) entry which is preliminary data.</text>
</comment>
<gene>
    <name evidence="1" type="ORF">KSP40_PGU007795</name>
</gene>
<protein>
    <submittedName>
        <fullName evidence="1">Uncharacterized protein</fullName>
    </submittedName>
</protein>
<evidence type="ECO:0000313" key="1">
    <source>
        <dbReference type="EMBL" id="KAK8943708.1"/>
    </source>
</evidence>